<organism evidence="1 2">
    <name type="scientific">Fusarium austroafricanum</name>
    <dbReference type="NCBI Taxonomy" id="2364996"/>
    <lineage>
        <taxon>Eukaryota</taxon>
        <taxon>Fungi</taxon>
        <taxon>Dikarya</taxon>
        <taxon>Ascomycota</taxon>
        <taxon>Pezizomycotina</taxon>
        <taxon>Sordariomycetes</taxon>
        <taxon>Hypocreomycetidae</taxon>
        <taxon>Hypocreales</taxon>
        <taxon>Nectriaceae</taxon>
        <taxon>Fusarium</taxon>
        <taxon>Fusarium concolor species complex</taxon>
    </lineage>
</organism>
<evidence type="ECO:0000313" key="1">
    <source>
        <dbReference type="EMBL" id="KAF4435209.1"/>
    </source>
</evidence>
<sequence>MGVSLVPTTIQAAMAIPTCSTSLRAITISDTVLTAKTLFAAHVYAIHLIIPAVKSDGARNIAHAFHVLYLQDYAAGWARESTAPNATSLLSEQRRKMEDVLMDEERGEELRIIIGQLGKAIHTDTAGGENGEHSSGIEPRLDGATRGYPEFQKPFASGSSSELDVPGDWGDMPLYADFYSIAIPVVVHHNPHKDGAKNRRYLWWDRIWFFPYLRDLIEVQLRAVKMQSLVEIAVNGEKWCTGSHEVM</sequence>
<protein>
    <submittedName>
        <fullName evidence="1">Uncharacterized protein</fullName>
    </submittedName>
</protein>
<gene>
    <name evidence="1" type="ORF">F53441_13564</name>
</gene>
<dbReference type="AlphaFoldDB" id="A0A8H4NF03"/>
<proteinExistence type="predicted"/>
<comment type="caution">
    <text evidence="1">The sequence shown here is derived from an EMBL/GenBank/DDBJ whole genome shotgun (WGS) entry which is preliminary data.</text>
</comment>
<dbReference type="EMBL" id="JAADJG010000865">
    <property type="protein sequence ID" value="KAF4435209.1"/>
    <property type="molecule type" value="Genomic_DNA"/>
</dbReference>
<evidence type="ECO:0000313" key="2">
    <source>
        <dbReference type="Proteomes" id="UP000605986"/>
    </source>
</evidence>
<name>A0A8H4NF03_9HYPO</name>
<reference evidence="1" key="1">
    <citation type="submission" date="2020-01" db="EMBL/GenBank/DDBJ databases">
        <title>Identification and distribution of gene clusters putatively required for synthesis of sphingolipid metabolism inhibitors in phylogenetically diverse species of the filamentous fungus Fusarium.</title>
        <authorList>
            <person name="Kim H.-S."/>
            <person name="Busman M."/>
            <person name="Brown D.W."/>
            <person name="Divon H."/>
            <person name="Uhlig S."/>
            <person name="Proctor R.H."/>
        </authorList>
    </citation>
    <scope>NUCLEOTIDE SEQUENCE</scope>
    <source>
        <strain evidence="1">NRRL 53441</strain>
    </source>
</reference>
<dbReference type="OrthoDB" id="422736at2759"/>
<keyword evidence="2" id="KW-1185">Reference proteome</keyword>
<dbReference type="Proteomes" id="UP000605986">
    <property type="component" value="Unassembled WGS sequence"/>
</dbReference>
<accession>A0A8H4NF03</accession>